<reference evidence="2" key="1">
    <citation type="submission" date="2021-01" db="EMBL/GenBank/DDBJ databases">
        <authorList>
            <person name="Corre E."/>
            <person name="Pelletier E."/>
            <person name="Niang G."/>
            <person name="Scheremetjew M."/>
            <person name="Finn R."/>
            <person name="Kale V."/>
            <person name="Holt S."/>
            <person name="Cochrane G."/>
            <person name="Meng A."/>
            <person name="Brown T."/>
            <person name="Cohen L."/>
        </authorList>
    </citation>
    <scope>NUCLEOTIDE SEQUENCE</scope>
    <source>
        <strain evidence="2">CCAP1064/1</strain>
    </source>
</reference>
<proteinExistence type="predicted"/>
<feature type="region of interest" description="Disordered" evidence="1">
    <location>
        <begin position="1"/>
        <end position="29"/>
    </location>
</feature>
<dbReference type="EMBL" id="HBEL01042802">
    <property type="protein sequence ID" value="CAD8423794.1"/>
    <property type="molecule type" value="Transcribed_RNA"/>
</dbReference>
<accession>A0A7S0GL09</accession>
<protein>
    <submittedName>
        <fullName evidence="2">Uncharacterized protein</fullName>
    </submittedName>
</protein>
<name>A0A7S0GL09_9STRA</name>
<dbReference type="AlphaFoldDB" id="A0A7S0GL09"/>
<evidence type="ECO:0000256" key="1">
    <source>
        <dbReference type="SAM" id="MobiDB-lite"/>
    </source>
</evidence>
<organism evidence="2">
    <name type="scientific">Proboscia inermis</name>
    <dbReference type="NCBI Taxonomy" id="420281"/>
    <lineage>
        <taxon>Eukaryota</taxon>
        <taxon>Sar</taxon>
        <taxon>Stramenopiles</taxon>
        <taxon>Ochrophyta</taxon>
        <taxon>Bacillariophyta</taxon>
        <taxon>Coscinodiscophyceae</taxon>
        <taxon>Rhizosoleniophycidae</taxon>
        <taxon>Rhizosoleniales</taxon>
        <taxon>Rhizosoleniaceae</taxon>
        <taxon>Proboscia</taxon>
    </lineage>
</organism>
<gene>
    <name evidence="2" type="ORF">PINE0816_LOCUS19952</name>
</gene>
<sequence>MNSSPLLRLPQKYKHARHDVSIDGPSKKKRRRCSKSVKFSHLDTVHTIPPCRNIDQTEKESRWYTHAELTYSRNAARFISRVWKCWLKNSSDERDGCKINNLQHCSESRMKMQNAFLSHYPMNEVSGYSGRSSISNHFYDVSELDYSPHGLEYQIHDTRFQIRQLVIQLTLLLNQNNESSINIQDNYRDLAQSVVLQCNEWTTCLARWGGSNDEIRASPVLSYESCSLMQLDFDLIKYPLPSNIARLIDNNKRQQIELSRNAISEKSSSLSDRTCTQVKRMADAQRILSLEHCLASTCSKA</sequence>
<evidence type="ECO:0000313" key="2">
    <source>
        <dbReference type="EMBL" id="CAD8423794.1"/>
    </source>
</evidence>